<organism evidence="5 6">
    <name type="scientific">Drosophila virilis</name>
    <name type="common">Fruit fly</name>
    <dbReference type="NCBI Taxonomy" id="7244"/>
    <lineage>
        <taxon>Eukaryota</taxon>
        <taxon>Metazoa</taxon>
        <taxon>Ecdysozoa</taxon>
        <taxon>Arthropoda</taxon>
        <taxon>Hexapoda</taxon>
        <taxon>Insecta</taxon>
        <taxon>Pterygota</taxon>
        <taxon>Neoptera</taxon>
        <taxon>Endopterygota</taxon>
        <taxon>Diptera</taxon>
        <taxon>Brachycera</taxon>
        <taxon>Muscomorpha</taxon>
        <taxon>Ephydroidea</taxon>
        <taxon>Drosophilidae</taxon>
        <taxon>Drosophila</taxon>
    </lineage>
</organism>
<dbReference type="OrthoDB" id="10070965at2759"/>
<keyword evidence="1" id="KW-0507">mRNA processing</keyword>
<feature type="compositionally biased region" description="Basic and acidic residues" evidence="3">
    <location>
        <begin position="304"/>
        <end position="315"/>
    </location>
</feature>
<feature type="region of interest" description="Disordered" evidence="3">
    <location>
        <begin position="178"/>
        <end position="216"/>
    </location>
</feature>
<gene>
    <name evidence="5" type="primary">Dvir\GJ23646</name>
    <name evidence="5" type="ORF">Dvir_GJ23646</name>
</gene>
<feature type="compositionally biased region" description="Low complexity" evidence="3">
    <location>
        <begin position="453"/>
        <end position="465"/>
    </location>
</feature>
<protein>
    <submittedName>
        <fullName evidence="5">Uncharacterized protein, isoform B</fullName>
    </submittedName>
</protein>
<dbReference type="PANTHER" id="PTHR13161:SF4">
    <property type="entry name" value="CLK4-ASSOCIATING SERINE_ARGININE RICH PROTEIN"/>
    <property type="match status" value="1"/>
</dbReference>
<dbReference type="GO" id="GO:0008380">
    <property type="term" value="P:RNA splicing"/>
    <property type="evidence" value="ECO:0007669"/>
    <property type="project" value="UniProtKB-KW"/>
</dbReference>
<evidence type="ECO:0000313" key="5">
    <source>
        <dbReference type="EMBL" id="KRF82757.1"/>
    </source>
</evidence>
<feature type="compositionally biased region" description="Low complexity" evidence="3">
    <location>
        <begin position="617"/>
        <end position="626"/>
    </location>
</feature>
<dbReference type="PANTHER" id="PTHR13161">
    <property type="entry name" value="SPLICING FACTOR SUPPRESSOR OF WHITE APRICOT"/>
    <property type="match status" value="1"/>
</dbReference>
<dbReference type="AlphaFoldDB" id="A0A0Q9WQZ2"/>
<sequence length="704" mass="79047">MWHEARKQERRIRGLIVDYRKRAERRQYFYDKIQADPTQFLQLHGRRSKIYLDPAVAAAGDGDAIIVPWQGHQDNLIDRFDVRAHLDYIAPMAKNSNEAEGESDLTVEERQLNYERYRILAQNDFLNVSEDKFLHQLYLEEQFGANAQLEAERNLGKKKQKNSGGGATIGYSYDDGEAPSVAIGPQPFGTAPATSSAAAAAGDKAENSDESDSDMDMDVSIDIGKLDTAQAHELNACGRNYGMKSNDFFSHLTKDADEADALRIAREEEQEKMLLSGRKSRRERRAQKERRIANRPFSPPSYAAKEDQGKNKDKDEDSESRSPSPAEGGGEKITYITSFGGEDEMQPHSKITINLSKPGQTLGESCINASSGAAIAASVSYAQKVKDNLDQLKLMNETAKRSGRHRSRSTSRSPSRRRSRRRSYHRRSRTRSRRRRRHYSRSRSPSRSRSRSRSSSWQRYTSRSPSYKRSRKRYPYSSRSSSVSSYTMSRRRRSRSHSRSSRRSRTRSNVKKLTTPPATQKTICLSTTTTTTASSTILMTAANLPIKQVQQQQQLLPKPTDQTLSAVPMISYPLTSRVLSKTTTVPALGISVPVLPQVTEPPPPPLKRYYGRKRGNDTSSSSAESSDPSEVEEDEGKQPGKSLRGRDRDDSEELDVDTASERSQPLMSSSSTGNLTGKYSSATETKVRIWTGEWQWTAQSARAA</sequence>
<evidence type="ECO:0000256" key="1">
    <source>
        <dbReference type="ARBA" id="ARBA00022664"/>
    </source>
</evidence>
<dbReference type="SMART" id="SM01141">
    <property type="entry name" value="DRY_EERY"/>
    <property type="match status" value="1"/>
</dbReference>
<dbReference type="EMBL" id="CH940650">
    <property type="protein sequence ID" value="KRF82757.1"/>
    <property type="molecule type" value="Genomic_DNA"/>
</dbReference>
<evidence type="ECO:0000259" key="4">
    <source>
        <dbReference type="SMART" id="SM01141"/>
    </source>
</evidence>
<proteinExistence type="predicted"/>
<dbReference type="Pfam" id="PF09750">
    <property type="entry name" value="DRY_EERY"/>
    <property type="match status" value="1"/>
</dbReference>
<feature type="region of interest" description="Disordered" evidence="3">
    <location>
        <begin position="396"/>
        <end position="519"/>
    </location>
</feature>
<evidence type="ECO:0000313" key="6">
    <source>
        <dbReference type="Proteomes" id="UP000008792"/>
    </source>
</evidence>
<evidence type="ECO:0000256" key="3">
    <source>
        <dbReference type="SAM" id="MobiDB-lite"/>
    </source>
</evidence>
<evidence type="ECO:0000256" key="2">
    <source>
        <dbReference type="ARBA" id="ARBA00023187"/>
    </source>
</evidence>
<feature type="compositionally biased region" description="Basic residues" evidence="3">
    <location>
        <begin position="489"/>
        <end position="510"/>
    </location>
</feature>
<feature type="region of interest" description="Disordered" evidence="3">
    <location>
        <begin position="273"/>
        <end position="334"/>
    </location>
</feature>
<feature type="domain" description="Suppressor of white apricot N-terminal" evidence="4">
    <location>
        <begin position="39"/>
        <end position="177"/>
    </location>
</feature>
<feature type="compositionally biased region" description="Basic residues" evidence="3">
    <location>
        <begin position="401"/>
        <end position="452"/>
    </location>
</feature>
<dbReference type="InterPro" id="IPR019147">
    <property type="entry name" value="SWAP_N_domain"/>
</dbReference>
<keyword evidence="6" id="KW-1185">Reference proteome</keyword>
<feature type="compositionally biased region" description="Basic residues" evidence="3">
    <location>
        <begin position="278"/>
        <end position="288"/>
    </location>
</feature>
<dbReference type="Proteomes" id="UP000008792">
    <property type="component" value="Unassembled WGS sequence"/>
</dbReference>
<dbReference type="InterPro" id="IPR040397">
    <property type="entry name" value="SWAP"/>
</dbReference>
<reference evidence="5 6" key="1">
    <citation type="journal article" date="2007" name="Nature">
        <title>Evolution of genes and genomes on the Drosophila phylogeny.</title>
        <authorList>
            <consortium name="Drosophila 12 Genomes Consortium"/>
            <person name="Clark A.G."/>
            <person name="Eisen M.B."/>
            <person name="Smith D.R."/>
            <person name="Bergman C.M."/>
            <person name="Oliver B."/>
            <person name="Markow T.A."/>
            <person name="Kaufman T.C."/>
            <person name="Kellis M."/>
            <person name="Gelbart W."/>
            <person name="Iyer V.N."/>
            <person name="Pollard D.A."/>
            <person name="Sackton T.B."/>
            <person name="Larracuente A.M."/>
            <person name="Singh N.D."/>
            <person name="Abad J.P."/>
            <person name="Abt D.N."/>
            <person name="Adryan B."/>
            <person name="Aguade M."/>
            <person name="Akashi H."/>
            <person name="Anderson W.W."/>
            <person name="Aquadro C.F."/>
            <person name="Ardell D.H."/>
            <person name="Arguello R."/>
            <person name="Artieri C.G."/>
            <person name="Barbash D.A."/>
            <person name="Barker D."/>
            <person name="Barsanti P."/>
            <person name="Batterham P."/>
            <person name="Batzoglou S."/>
            <person name="Begun D."/>
            <person name="Bhutkar A."/>
            <person name="Blanco E."/>
            <person name="Bosak S.A."/>
            <person name="Bradley R.K."/>
            <person name="Brand A.D."/>
            <person name="Brent M.R."/>
            <person name="Brooks A.N."/>
            <person name="Brown R.H."/>
            <person name="Butlin R.K."/>
            <person name="Caggese C."/>
            <person name="Calvi B.R."/>
            <person name="Bernardo de Carvalho A."/>
            <person name="Caspi A."/>
            <person name="Castrezana S."/>
            <person name="Celniker S.E."/>
            <person name="Chang J.L."/>
            <person name="Chapple C."/>
            <person name="Chatterji S."/>
            <person name="Chinwalla A."/>
            <person name="Civetta A."/>
            <person name="Clifton S.W."/>
            <person name="Comeron J.M."/>
            <person name="Costello J.C."/>
            <person name="Coyne J.A."/>
            <person name="Daub J."/>
            <person name="David R.G."/>
            <person name="Delcher A.L."/>
            <person name="Delehaunty K."/>
            <person name="Do C.B."/>
            <person name="Ebling H."/>
            <person name="Edwards K."/>
            <person name="Eickbush T."/>
            <person name="Evans J.D."/>
            <person name="Filipski A."/>
            <person name="Findeiss S."/>
            <person name="Freyhult E."/>
            <person name="Fulton L."/>
            <person name="Fulton R."/>
            <person name="Garcia A.C."/>
            <person name="Gardiner A."/>
            <person name="Garfield D.A."/>
            <person name="Garvin B.E."/>
            <person name="Gibson G."/>
            <person name="Gilbert D."/>
            <person name="Gnerre S."/>
            <person name="Godfrey J."/>
            <person name="Good R."/>
            <person name="Gotea V."/>
            <person name="Gravely B."/>
            <person name="Greenberg A.J."/>
            <person name="Griffiths-Jones S."/>
            <person name="Gross S."/>
            <person name="Guigo R."/>
            <person name="Gustafson E.A."/>
            <person name="Haerty W."/>
            <person name="Hahn M.W."/>
            <person name="Halligan D.L."/>
            <person name="Halpern A.L."/>
            <person name="Halter G.M."/>
            <person name="Han M.V."/>
            <person name="Heger A."/>
            <person name="Hillier L."/>
            <person name="Hinrichs A.S."/>
            <person name="Holmes I."/>
            <person name="Hoskins R.A."/>
            <person name="Hubisz M.J."/>
            <person name="Hultmark D."/>
            <person name="Huntley M.A."/>
            <person name="Jaffe D.B."/>
            <person name="Jagadeeshan S."/>
            <person name="Jeck W.R."/>
            <person name="Johnson J."/>
            <person name="Jones C.D."/>
            <person name="Jordan W.C."/>
            <person name="Karpen G.H."/>
            <person name="Kataoka E."/>
            <person name="Keightley P.D."/>
            <person name="Kheradpour P."/>
            <person name="Kirkness E.F."/>
            <person name="Koerich L.B."/>
            <person name="Kristiansen K."/>
            <person name="Kudrna D."/>
            <person name="Kulathinal R.J."/>
            <person name="Kumar S."/>
            <person name="Kwok R."/>
            <person name="Lander E."/>
            <person name="Langley C.H."/>
            <person name="Lapoint R."/>
            <person name="Lazzaro B.P."/>
            <person name="Lee S.J."/>
            <person name="Levesque L."/>
            <person name="Li R."/>
            <person name="Lin C.F."/>
            <person name="Lin M.F."/>
            <person name="Lindblad-Toh K."/>
            <person name="Llopart A."/>
            <person name="Long M."/>
            <person name="Low L."/>
            <person name="Lozovsky E."/>
            <person name="Lu J."/>
            <person name="Luo M."/>
            <person name="Machado C.A."/>
            <person name="Makalowski W."/>
            <person name="Marzo M."/>
            <person name="Matsuda M."/>
            <person name="Matzkin L."/>
            <person name="McAllister B."/>
            <person name="McBride C.S."/>
            <person name="McKernan B."/>
            <person name="McKernan K."/>
            <person name="Mendez-Lago M."/>
            <person name="Minx P."/>
            <person name="Mollenhauer M.U."/>
            <person name="Montooth K."/>
            <person name="Mount S.M."/>
            <person name="Mu X."/>
            <person name="Myers E."/>
            <person name="Negre B."/>
            <person name="Newfeld S."/>
            <person name="Nielsen R."/>
            <person name="Noor M.A."/>
            <person name="O'Grady P."/>
            <person name="Pachter L."/>
            <person name="Papaceit M."/>
            <person name="Parisi M.J."/>
            <person name="Parisi M."/>
            <person name="Parts L."/>
            <person name="Pedersen J.S."/>
            <person name="Pesole G."/>
            <person name="Phillippy A.M."/>
            <person name="Ponting C.P."/>
            <person name="Pop M."/>
            <person name="Porcelli D."/>
            <person name="Powell J.R."/>
            <person name="Prohaska S."/>
            <person name="Pruitt K."/>
            <person name="Puig M."/>
            <person name="Quesneville H."/>
            <person name="Ram K.R."/>
            <person name="Rand D."/>
            <person name="Rasmussen M.D."/>
            <person name="Reed L.K."/>
            <person name="Reenan R."/>
            <person name="Reily A."/>
            <person name="Remington K.A."/>
            <person name="Rieger T.T."/>
            <person name="Ritchie M.G."/>
            <person name="Robin C."/>
            <person name="Rogers Y.H."/>
            <person name="Rohde C."/>
            <person name="Rozas J."/>
            <person name="Rubenfield M.J."/>
            <person name="Ruiz A."/>
            <person name="Russo S."/>
            <person name="Salzberg S.L."/>
            <person name="Sanchez-Gracia A."/>
            <person name="Saranga D.J."/>
            <person name="Sato H."/>
            <person name="Schaeffer S.W."/>
            <person name="Schatz M.C."/>
            <person name="Schlenke T."/>
            <person name="Schwartz R."/>
            <person name="Segarra C."/>
            <person name="Singh R.S."/>
            <person name="Sirot L."/>
            <person name="Sirota M."/>
            <person name="Sisneros N.B."/>
            <person name="Smith C.D."/>
            <person name="Smith T.F."/>
            <person name="Spieth J."/>
            <person name="Stage D.E."/>
            <person name="Stark A."/>
            <person name="Stephan W."/>
            <person name="Strausberg R.L."/>
            <person name="Strempel S."/>
            <person name="Sturgill D."/>
            <person name="Sutton G."/>
            <person name="Sutton G.G."/>
            <person name="Tao W."/>
            <person name="Teichmann S."/>
            <person name="Tobari Y.N."/>
            <person name="Tomimura Y."/>
            <person name="Tsolas J.M."/>
            <person name="Valente V.L."/>
            <person name="Venter E."/>
            <person name="Venter J.C."/>
            <person name="Vicario S."/>
            <person name="Vieira F.G."/>
            <person name="Vilella A.J."/>
            <person name="Villasante A."/>
            <person name="Walenz B."/>
            <person name="Wang J."/>
            <person name="Wasserman M."/>
            <person name="Watts T."/>
            <person name="Wilson D."/>
            <person name="Wilson R.K."/>
            <person name="Wing R.A."/>
            <person name="Wolfner M.F."/>
            <person name="Wong A."/>
            <person name="Wong G.K."/>
            <person name="Wu C.I."/>
            <person name="Wu G."/>
            <person name="Yamamoto D."/>
            <person name="Yang H.P."/>
            <person name="Yang S.P."/>
            <person name="Yorke J.A."/>
            <person name="Yoshida K."/>
            <person name="Zdobnov E."/>
            <person name="Zhang P."/>
            <person name="Zhang Y."/>
            <person name="Zimin A.V."/>
            <person name="Baldwin J."/>
            <person name="Abdouelleil A."/>
            <person name="Abdulkadir J."/>
            <person name="Abebe A."/>
            <person name="Abera B."/>
            <person name="Abreu J."/>
            <person name="Acer S.C."/>
            <person name="Aftuck L."/>
            <person name="Alexander A."/>
            <person name="An P."/>
            <person name="Anderson E."/>
            <person name="Anderson S."/>
            <person name="Arachi H."/>
            <person name="Azer M."/>
            <person name="Bachantsang P."/>
            <person name="Barry A."/>
            <person name="Bayul T."/>
            <person name="Berlin A."/>
            <person name="Bessette D."/>
            <person name="Bloom T."/>
            <person name="Blye J."/>
            <person name="Boguslavskiy L."/>
            <person name="Bonnet C."/>
            <person name="Boukhgalter B."/>
            <person name="Bourzgui I."/>
            <person name="Brown A."/>
            <person name="Cahill P."/>
            <person name="Channer S."/>
            <person name="Cheshatsang Y."/>
            <person name="Chuda L."/>
            <person name="Citroen M."/>
            <person name="Collymore A."/>
            <person name="Cooke P."/>
            <person name="Costello M."/>
            <person name="D'Aco K."/>
            <person name="Daza R."/>
            <person name="De Haan G."/>
            <person name="DeGray S."/>
            <person name="DeMaso C."/>
            <person name="Dhargay N."/>
            <person name="Dooley K."/>
            <person name="Dooley E."/>
            <person name="Doricent M."/>
            <person name="Dorje P."/>
            <person name="Dorjee K."/>
            <person name="Dupes A."/>
            <person name="Elong R."/>
            <person name="Falk J."/>
            <person name="Farina A."/>
            <person name="Faro S."/>
            <person name="Ferguson D."/>
            <person name="Fisher S."/>
            <person name="Foley C.D."/>
            <person name="Franke A."/>
            <person name="Friedrich D."/>
            <person name="Gadbois L."/>
            <person name="Gearin G."/>
            <person name="Gearin C.R."/>
            <person name="Giannoukos G."/>
            <person name="Goode T."/>
            <person name="Graham J."/>
            <person name="Grandbois E."/>
            <person name="Grewal S."/>
            <person name="Gyaltsen K."/>
            <person name="Hafez N."/>
            <person name="Hagos B."/>
            <person name="Hall J."/>
            <person name="Henson C."/>
            <person name="Hollinger A."/>
            <person name="Honan T."/>
            <person name="Huard M.D."/>
            <person name="Hughes L."/>
            <person name="Hurhula B."/>
            <person name="Husby M.E."/>
            <person name="Kamat A."/>
            <person name="Kanga B."/>
            <person name="Kashin S."/>
            <person name="Khazanovich D."/>
            <person name="Kisner P."/>
            <person name="Lance K."/>
            <person name="Lara M."/>
            <person name="Lee W."/>
            <person name="Lennon N."/>
            <person name="Letendre F."/>
            <person name="LeVine R."/>
            <person name="Lipovsky A."/>
            <person name="Liu X."/>
            <person name="Liu J."/>
            <person name="Liu S."/>
            <person name="Lokyitsang T."/>
            <person name="Lokyitsang Y."/>
            <person name="Lubonja R."/>
            <person name="Lui A."/>
            <person name="MacDonald P."/>
            <person name="Magnisalis V."/>
            <person name="Maru K."/>
            <person name="Matthews C."/>
            <person name="McCusker W."/>
            <person name="McDonough S."/>
            <person name="Mehta T."/>
            <person name="Meldrim J."/>
            <person name="Meneus L."/>
            <person name="Mihai O."/>
            <person name="Mihalev A."/>
            <person name="Mihova T."/>
            <person name="Mittelman R."/>
            <person name="Mlenga V."/>
            <person name="Montmayeur A."/>
            <person name="Mulrain L."/>
            <person name="Navidi A."/>
            <person name="Naylor J."/>
            <person name="Negash T."/>
            <person name="Nguyen T."/>
            <person name="Nguyen N."/>
            <person name="Nicol R."/>
            <person name="Norbu C."/>
            <person name="Norbu N."/>
            <person name="Novod N."/>
            <person name="O'Neill B."/>
            <person name="Osman S."/>
            <person name="Markiewicz E."/>
            <person name="Oyono O.L."/>
            <person name="Patti C."/>
            <person name="Phunkhang P."/>
            <person name="Pierre F."/>
            <person name="Priest M."/>
            <person name="Raghuraman S."/>
            <person name="Rege F."/>
            <person name="Reyes R."/>
            <person name="Rise C."/>
            <person name="Rogov P."/>
            <person name="Ross K."/>
            <person name="Ryan E."/>
            <person name="Settipalli S."/>
            <person name="Shea T."/>
            <person name="Sherpa N."/>
            <person name="Shi L."/>
            <person name="Shih D."/>
            <person name="Sparrow T."/>
            <person name="Spaulding J."/>
            <person name="Stalker J."/>
            <person name="Stange-Thomann N."/>
            <person name="Stavropoulos S."/>
            <person name="Stone C."/>
            <person name="Strader C."/>
            <person name="Tesfaye S."/>
            <person name="Thomson T."/>
            <person name="Thoulutsang Y."/>
            <person name="Thoulutsang D."/>
            <person name="Topham K."/>
            <person name="Topping I."/>
            <person name="Tsamla T."/>
            <person name="Vassiliev H."/>
            <person name="Vo A."/>
            <person name="Wangchuk T."/>
            <person name="Wangdi T."/>
            <person name="Weiand M."/>
            <person name="Wilkinson J."/>
            <person name="Wilson A."/>
            <person name="Yadav S."/>
            <person name="Young G."/>
            <person name="Yu Q."/>
            <person name="Zembek L."/>
            <person name="Zhong D."/>
            <person name="Zimmer A."/>
            <person name="Zwirko Z."/>
            <person name="Jaffe D.B."/>
            <person name="Alvarez P."/>
            <person name="Brockman W."/>
            <person name="Butler J."/>
            <person name="Chin C."/>
            <person name="Gnerre S."/>
            <person name="Grabherr M."/>
            <person name="Kleber M."/>
            <person name="Mauceli E."/>
            <person name="MacCallum I."/>
        </authorList>
    </citation>
    <scope>NUCLEOTIDE SEQUENCE [LARGE SCALE GENOMIC DNA]</scope>
    <source>
        <strain evidence="6">Tucson 15010-1051.87</strain>
    </source>
</reference>
<feature type="region of interest" description="Disordered" evidence="3">
    <location>
        <begin position="594"/>
        <end position="681"/>
    </location>
</feature>
<dbReference type="GO" id="GO:0006397">
    <property type="term" value="P:mRNA processing"/>
    <property type="evidence" value="ECO:0007669"/>
    <property type="project" value="UniProtKB-KW"/>
</dbReference>
<feature type="compositionally biased region" description="Polar residues" evidence="3">
    <location>
        <begin position="661"/>
        <end position="681"/>
    </location>
</feature>
<feature type="compositionally biased region" description="Low complexity" evidence="3">
    <location>
        <begin position="475"/>
        <end position="488"/>
    </location>
</feature>
<keyword evidence="2" id="KW-0508">mRNA splicing</keyword>
<feature type="compositionally biased region" description="Low complexity" evidence="3">
    <location>
        <begin position="190"/>
        <end position="201"/>
    </location>
</feature>
<accession>A0A0Q9WQZ2</accession>
<name>A0A0Q9WQZ2_DROVI</name>